<name>A0A2Z4RNT5_PSEPU</name>
<dbReference type="OrthoDB" id="7028706at2"/>
<protein>
    <submittedName>
        <fullName evidence="2">Uncharacterized protein</fullName>
    </submittedName>
</protein>
<dbReference type="RefSeq" id="WP_110966335.1">
    <property type="nucleotide sequence ID" value="NZ_CP029693.1"/>
</dbReference>
<organism evidence="2 3">
    <name type="scientific">Pseudomonas putida</name>
    <name type="common">Arthrobacter siderocapsulatus</name>
    <dbReference type="NCBI Taxonomy" id="303"/>
    <lineage>
        <taxon>Bacteria</taxon>
        <taxon>Pseudomonadati</taxon>
        <taxon>Pseudomonadota</taxon>
        <taxon>Gammaproteobacteria</taxon>
        <taxon>Pseudomonadales</taxon>
        <taxon>Pseudomonadaceae</taxon>
        <taxon>Pseudomonas</taxon>
    </lineage>
</organism>
<reference evidence="2 3" key="1">
    <citation type="submission" date="2018-05" db="EMBL/GenBank/DDBJ databases">
        <title>Whole genome sequence of Pseudomonas putida JBC17.</title>
        <authorList>
            <person name="Lee Y.H."/>
            <person name="David K."/>
        </authorList>
    </citation>
    <scope>NUCLEOTIDE SEQUENCE [LARGE SCALE GENOMIC DNA]</scope>
    <source>
        <strain evidence="2 3">JBC17</strain>
    </source>
</reference>
<evidence type="ECO:0000313" key="2">
    <source>
        <dbReference type="EMBL" id="AWY42760.1"/>
    </source>
</evidence>
<dbReference type="Proteomes" id="UP000250299">
    <property type="component" value="Chromosome"/>
</dbReference>
<proteinExistence type="predicted"/>
<accession>A0A2Z4RNT5</accession>
<feature type="region of interest" description="Disordered" evidence="1">
    <location>
        <begin position="48"/>
        <end position="82"/>
    </location>
</feature>
<sequence length="129" mass="13808">MANPAPTLNVPTSGSPLLAEVNISALDGPLLLTIPDAARLPPEGRVYAILGDPEDPELTGDEIPVGRYVAPPPPAEPDEGDYQQDKNLKVEISRAQLQKFAGRTVELRYQGMGESGLSHDSDPILLKIE</sequence>
<evidence type="ECO:0000313" key="3">
    <source>
        <dbReference type="Proteomes" id="UP000250299"/>
    </source>
</evidence>
<evidence type="ECO:0000256" key="1">
    <source>
        <dbReference type="SAM" id="MobiDB-lite"/>
    </source>
</evidence>
<gene>
    <name evidence="2" type="ORF">DKY63_23775</name>
</gene>
<dbReference type="AlphaFoldDB" id="A0A2Z4RNT5"/>
<dbReference type="EMBL" id="CP029693">
    <property type="protein sequence ID" value="AWY42760.1"/>
    <property type="molecule type" value="Genomic_DNA"/>
</dbReference>